<organism evidence="2 3">
    <name type="scientific">Streptomyces katrae</name>
    <dbReference type="NCBI Taxonomy" id="68223"/>
    <lineage>
        <taxon>Bacteria</taxon>
        <taxon>Bacillati</taxon>
        <taxon>Actinomycetota</taxon>
        <taxon>Actinomycetes</taxon>
        <taxon>Kitasatosporales</taxon>
        <taxon>Streptomycetaceae</taxon>
        <taxon>Streptomyces</taxon>
    </lineage>
</organism>
<evidence type="ECO:0000313" key="3">
    <source>
        <dbReference type="Proteomes" id="UP000033551"/>
    </source>
</evidence>
<dbReference type="OrthoDB" id="3870331at2"/>
<dbReference type="EMBL" id="JZWV01000449">
    <property type="protein sequence ID" value="KJY31984.1"/>
    <property type="molecule type" value="Genomic_DNA"/>
</dbReference>
<accession>A0A0F4JDW4</accession>
<evidence type="ECO:0008006" key="4">
    <source>
        <dbReference type="Google" id="ProtNLM"/>
    </source>
</evidence>
<proteinExistence type="predicted"/>
<name>A0A0F4JDW4_9ACTN</name>
<gene>
    <name evidence="2" type="ORF">VR44_16995</name>
</gene>
<evidence type="ECO:0000313" key="2">
    <source>
        <dbReference type="EMBL" id="KJY31984.1"/>
    </source>
</evidence>
<comment type="caution">
    <text evidence="2">The sequence shown here is derived from an EMBL/GenBank/DDBJ whole genome shotgun (WGS) entry which is preliminary data.</text>
</comment>
<feature type="signal peptide" evidence="1">
    <location>
        <begin position="1"/>
        <end position="25"/>
    </location>
</feature>
<dbReference type="Proteomes" id="UP000033551">
    <property type="component" value="Unassembled WGS sequence"/>
</dbReference>
<dbReference type="AlphaFoldDB" id="A0A0F4JDW4"/>
<keyword evidence="3" id="KW-1185">Reference proteome</keyword>
<evidence type="ECO:0000256" key="1">
    <source>
        <dbReference type="SAM" id="SignalP"/>
    </source>
</evidence>
<dbReference type="PROSITE" id="PS51257">
    <property type="entry name" value="PROKAR_LIPOPROTEIN"/>
    <property type="match status" value="1"/>
</dbReference>
<protein>
    <recommendedName>
        <fullName evidence="4">Secreted protein</fullName>
    </recommendedName>
</protein>
<dbReference type="PATRIC" id="fig|68223.7.peg.7928"/>
<sequence length="131" mass="13322">MNLTQPKLRLAATALAAALAVPALTSCDAISTAMDCANTAVAITNGVNNLQQAVSNAGNSVQDTQNALNQIDTDLKKIKDQTGNADLGKAVDSMTTAVKNVRTSVEQGNTAPDIKPVADAAAEISKVCTPG</sequence>
<reference evidence="2 3" key="1">
    <citation type="submission" date="2015-02" db="EMBL/GenBank/DDBJ databases">
        <authorList>
            <person name="Ju K.-S."/>
            <person name="Doroghazi J.R."/>
            <person name="Metcalf W."/>
        </authorList>
    </citation>
    <scope>NUCLEOTIDE SEQUENCE [LARGE SCALE GENOMIC DNA]</scope>
    <source>
        <strain evidence="2 3">NRRL ISP-5550</strain>
    </source>
</reference>
<feature type="chain" id="PRO_5039035366" description="Secreted protein" evidence="1">
    <location>
        <begin position="26"/>
        <end position="131"/>
    </location>
</feature>
<dbReference type="RefSeq" id="WP_045948352.1">
    <property type="nucleotide sequence ID" value="NZ_JZWV01000449.1"/>
</dbReference>
<keyword evidence="1" id="KW-0732">Signal</keyword>
<dbReference type="STRING" id="68223.GCA_002028425_02721"/>